<dbReference type="InterPro" id="IPR027417">
    <property type="entry name" value="P-loop_NTPase"/>
</dbReference>
<dbReference type="GO" id="GO:0005524">
    <property type="term" value="F:ATP binding"/>
    <property type="evidence" value="ECO:0007669"/>
    <property type="project" value="UniProtKB-KW"/>
</dbReference>
<evidence type="ECO:0000256" key="1">
    <source>
        <dbReference type="ARBA" id="ARBA00022741"/>
    </source>
</evidence>
<dbReference type="GO" id="GO:0016887">
    <property type="term" value="F:ATP hydrolysis activity"/>
    <property type="evidence" value="ECO:0007669"/>
    <property type="project" value="InterPro"/>
</dbReference>
<gene>
    <name evidence="3" type="ORF">SAMN05192549_101352</name>
</gene>
<organism evidence="3 4">
    <name type="scientific">Duganella sacchari</name>
    <dbReference type="NCBI Taxonomy" id="551987"/>
    <lineage>
        <taxon>Bacteria</taxon>
        <taxon>Pseudomonadati</taxon>
        <taxon>Pseudomonadota</taxon>
        <taxon>Betaproteobacteria</taxon>
        <taxon>Burkholderiales</taxon>
        <taxon>Oxalobacteraceae</taxon>
        <taxon>Telluria group</taxon>
        <taxon>Duganella</taxon>
    </lineage>
</organism>
<keyword evidence="3" id="KW-0132">Cell division</keyword>
<dbReference type="InterPro" id="IPR005654">
    <property type="entry name" value="ATPase_AFG1-like"/>
</dbReference>
<dbReference type="Gene3D" id="3.40.50.300">
    <property type="entry name" value="P-loop containing nucleotide triphosphate hydrolases"/>
    <property type="match status" value="1"/>
</dbReference>
<name>A0A1M7I0U1_9BURK</name>
<keyword evidence="3" id="KW-0131">Cell cycle</keyword>
<keyword evidence="1" id="KW-0547">Nucleotide-binding</keyword>
<sequence>MARRFCLCRMNTMNVQEYYHNALSQRGYKPDDAQLRAINRLQQCYDEWVEYKSQRSSTFKRLINRPAVPKGVYMWGGVGRGKSFLMDSFFSVVPLVRKTRLHFHEFMRDVHRQLDDLRGVADPLDEVAKRVAKKYRLICFDEFHISDVADAMIMYNLLKALFDNGVSFIMTSNYDPQLLYPDGLHRDRILPTIDLLYEKLDVMNIDAGIDYRGRALEQVEAYYTPLNAQTDQALRDAYASVAETADEDPVIRIEAREIRALRRAGTIIWFDFNTLCGGPRSQNDYLEIASRFHTVILSGVPMMSASMSSEARRFTWLIDVFYDQGVKLLMSAEVEPEELYTTGAMANEFHRTVSRIVEMQSQEYMNRQQRGAAASLA</sequence>
<protein>
    <submittedName>
        <fullName evidence="3">Cell division protein ZapE</fullName>
    </submittedName>
</protein>
<proteinExistence type="predicted"/>
<dbReference type="PANTHER" id="PTHR12169:SF6">
    <property type="entry name" value="AFG1-LIKE ATPASE"/>
    <property type="match status" value="1"/>
</dbReference>
<dbReference type="EMBL" id="FRCX01000001">
    <property type="protein sequence ID" value="SHM34364.1"/>
    <property type="molecule type" value="Genomic_DNA"/>
</dbReference>
<dbReference type="Pfam" id="PF03969">
    <property type="entry name" value="AFG1_ATPase"/>
    <property type="match status" value="1"/>
</dbReference>
<dbReference type="GO" id="GO:0005737">
    <property type="term" value="C:cytoplasm"/>
    <property type="evidence" value="ECO:0007669"/>
    <property type="project" value="TreeGrafter"/>
</dbReference>
<evidence type="ECO:0000256" key="2">
    <source>
        <dbReference type="ARBA" id="ARBA00022840"/>
    </source>
</evidence>
<keyword evidence="4" id="KW-1185">Reference proteome</keyword>
<dbReference type="Proteomes" id="UP000184339">
    <property type="component" value="Unassembled WGS sequence"/>
</dbReference>
<dbReference type="SUPFAM" id="SSF52540">
    <property type="entry name" value="P-loop containing nucleoside triphosphate hydrolases"/>
    <property type="match status" value="1"/>
</dbReference>
<keyword evidence="2" id="KW-0067">ATP-binding</keyword>
<dbReference type="NCBIfam" id="NF040713">
    <property type="entry name" value="ZapE"/>
    <property type="match status" value="1"/>
</dbReference>
<evidence type="ECO:0000313" key="4">
    <source>
        <dbReference type="Proteomes" id="UP000184339"/>
    </source>
</evidence>
<dbReference type="AlphaFoldDB" id="A0A1M7I0U1"/>
<accession>A0A1M7I0U1</accession>
<evidence type="ECO:0000313" key="3">
    <source>
        <dbReference type="EMBL" id="SHM34364.1"/>
    </source>
</evidence>
<dbReference type="GO" id="GO:0051301">
    <property type="term" value="P:cell division"/>
    <property type="evidence" value="ECO:0007669"/>
    <property type="project" value="UniProtKB-KW"/>
</dbReference>
<reference evidence="4" key="1">
    <citation type="submission" date="2016-11" db="EMBL/GenBank/DDBJ databases">
        <authorList>
            <person name="Varghese N."/>
            <person name="Submissions S."/>
        </authorList>
    </citation>
    <scope>NUCLEOTIDE SEQUENCE [LARGE SCALE GENOMIC DNA]</scope>
    <source>
        <strain evidence="4">Sac-22</strain>
    </source>
</reference>
<dbReference type="PANTHER" id="PTHR12169">
    <property type="entry name" value="ATPASE N2B"/>
    <property type="match status" value="1"/>
</dbReference>
<dbReference type="STRING" id="551987.SAMN05192549_101352"/>